<gene>
    <name evidence="3" type="ORF">MB27_13730</name>
</gene>
<feature type="transmembrane region" description="Helical" evidence="1">
    <location>
        <begin position="12"/>
        <end position="35"/>
    </location>
</feature>
<evidence type="ECO:0000313" key="3">
    <source>
        <dbReference type="EMBL" id="KHD76877.1"/>
    </source>
</evidence>
<proteinExistence type="predicted"/>
<keyword evidence="4" id="KW-1185">Reference proteome</keyword>
<comment type="caution">
    <text evidence="3">The sequence shown here is derived from an EMBL/GenBank/DDBJ whole genome shotgun (WGS) entry which is preliminary data.</text>
</comment>
<accession>A0A0A6X9W1</accession>
<keyword evidence="1" id="KW-0472">Membrane</keyword>
<keyword evidence="1" id="KW-0812">Transmembrane</keyword>
<name>A0A0A6X9W1_ACTUT</name>
<protein>
    <recommendedName>
        <fullName evidence="2">Low molecular weight protein antigen 6 PH domain-containing protein</fullName>
    </recommendedName>
</protein>
<dbReference type="EMBL" id="JRTT01000014">
    <property type="protein sequence ID" value="KHD76877.1"/>
    <property type="molecule type" value="Genomic_DNA"/>
</dbReference>
<feature type="domain" description="Low molecular weight protein antigen 6 PH" evidence="2">
    <location>
        <begin position="63"/>
        <end position="138"/>
    </location>
</feature>
<dbReference type="AlphaFoldDB" id="A0A0A6X9W1"/>
<evidence type="ECO:0000313" key="4">
    <source>
        <dbReference type="Proteomes" id="UP000054537"/>
    </source>
</evidence>
<dbReference type="Pfam" id="PF10756">
    <property type="entry name" value="bPH_6"/>
    <property type="match status" value="1"/>
</dbReference>
<dbReference type="Proteomes" id="UP000054537">
    <property type="component" value="Unassembled WGS sequence"/>
</dbReference>
<evidence type="ECO:0000256" key="1">
    <source>
        <dbReference type="SAM" id="Phobius"/>
    </source>
</evidence>
<organism evidence="3 4">
    <name type="scientific">Actinoplanes utahensis</name>
    <dbReference type="NCBI Taxonomy" id="1869"/>
    <lineage>
        <taxon>Bacteria</taxon>
        <taxon>Bacillati</taxon>
        <taxon>Actinomycetota</taxon>
        <taxon>Actinomycetes</taxon>
        <taxon>Micromonosporales</taxon>
        <taxon>Micromonosporaceae</taxon>
        <taxon>Actinoplanes</taxon>
    </lineage>
</organism>
<evidence type="ECO:0000259" key="2">
    <source>
        <dbReference type="Pfam" id="PF10756"/>
    </source>
</evidence>
<keyword evidence="1" id="KW-1133">Transmembrane helix</keyword>
<sequence length="161" mass="17877">MARVALYSRYNSAVHTVFAVVFGAGALASAVAAFVPDRATLAPRLAIAVLAALACAAFLRMSRLRVVLHDDHVELVNPLRTHRIRWADISAVEAFVRSGWRVRVWTGSRARLAFGLSQYSRYTPARLDDDVDQHAPGWLRDGYHELVACWRRHQSSGAPGR</sequence>
<dbReference type="InterPro" id="IPR019692">
    <property type="entry name" value="CFP-6_PH"/>
</dbReference>
<reference evidence="3 4" key="1">
    <citation type="submission" date="2014-10" db="EMBL/GenBank/DDBJ databases">
        <title>Draft genome sequence of Actinoplanes utahensis NRRL 12052.</title>
        <authorList>
            <person name="Velasco-Bucheli B."/>
            <person name="del Cerro C."/>
            <person name="Hormigo D."/>
            <person name="Garcia J.L."/>
            <person name="Acebal C."/>
            <person name="Arroyo M."/>
            <person name="de la Mata I."/>
        </authorList>
    </citation>
    <scope>NUCLEOTIDE SEQUENCE [LARGE SCALE GENOMIC DNA]</scope>
    <source>
        <strain evidence="3 4">NRRL 12052</strain>
    </source>
</reference>
<feature type="transmembrane region" description="Helical" evidence="1">
    <location>
        <begin position="41"/>
        <end position="59"/>
    </location>
</feature>